<dbReference type="Proteomes" id="UP000695022">
    <property type="component" value="Unplaced"/>
</dbReference>
<gene>
    <name evidence="5" type="primary">LOC106812473</name>
</gene>
<dbReference type="PROSITE" id="PS50011">
    <property type="entry name" value="PROTEIN_KINASE_DOM"/>
    <property type="match status" value="1"/>
</dbReference>
<dbReference type="InterPro" id="IPR000719">
    <property type="entry name" value="Prot_kinase_dom"/>
</dbReference>
<accession>A0ABM1EI27</accession>
<dbReference type="GeneID" id="106812473"/>
<dbReference type="InterPro" id="IPR011009">
    <property type="entry name" value="Kinase-like_dom_sf"/>
</dbReference>
<dbReference type="Gene3D" id="1.10.510.10">
    <property type="entry name" value="Transferase(Phosphotransferase) domain 1"/>
    <property type="match status" value="1"/>
</dbReference>
<dbReference type="Pfam" id="PF00069">
    <property type="entry name" value="Pkinase"/>
    <property type="match status" value="1"/>
</dbReference>
<sequence>MKILSKKKLIKKGRMRMKGPPREKGRAPVTNPLERVYREIAILKKLNHPNVVRLVECKWGSWSLVSRSWVCGRWRCLHGSPLRIVQAAEERIAASLMDRRKIIYFLVFELVERGAVIEVPTDTPLSEKDAWTHFRDVLLGLEYLHMQKILHMDIKPENLLLGDDGHVKIADFGVSNQFETNDLLTSSTGTPAFTAPEALRENKGKYSGMALDIWALGITLYCFVYGQVVDDPKEDHLFLGAFLRSLITRTHTEILCQPAFTPLTLVIQQTLNDLIRKMLRKIGRRDRFVHPWVTSHDAFPFPQQQQTLITVSVAEVDSSIKHVPRLATLILIKRMLHKRSFKNPFRRTRRNSNADRLGFTGRFNSAPCLYNLLK</sequence>
<evidence type="ECO:0000256" key="2">
    <source>
        <dbReference type="ARBA" id="ARBA00022840"/>
    </source>
</evidence>
<proteinExistence type="predicted"/>
<dbReference type="PANTHER" id="PTHR24346:SF77">
    <property type="entry name" value="SERINE THREONINE PROTEIN KINASE"/>
    <property type="match status" value="1"/>
</dbReference>
<dbReference type="SUPFAM" id="SSF56112">
    <property type="entry name" value="Protein kinase-like (PK-like)"/>
    <property type="match status" value="1"/>
</dbReference>
<keyword evidence="4" id="KW-1185">Reference proteome</keyword>
<dbReference type="PANTHER" id="PTHR24346">
    <property type="entry name" value="MAP/MICROTUBULE AFFINITY-REGULATING KINASE"/>
    <property type="match status" value="1"/>
</dbReference>
<dbReference type="RefSeq" id="XP_014671848.1">
    <property type="nucleotide sequence ID" value="XM_014816362.1"/>
</dbReference>
<evidence type="ECO:0000313" key="5">
    <source>
        <dbReference type="RefSeq" id="XP_014671848.1"/>
    </source>
</evidence>
<dbReference type="PROSITE" id="PS00108">
    <property type="entry name" value="PROTEIN_KINASE_ST"/>
    <property type="match status" value="1"/>
</dbReference>
<organism evidence="4 5">
    <name type="scientific">Priapulus caudatus</name>
    <name type="common">Priapulid worm</name>
    <dbReference type="NCBI Taxonomy" id="37621"/>
    <lineage>
        <taxon>Eukaryota</taxon>
        <taxon>Metazoa</taxon>
        <taxon>Ecdysozoa</taxon>
        <taxon>Scalidophora</taxon>
        <taxon>Priapulida</taxon>
        <taxon>Priapulimorpha</taxon>
        <taxon>Priapulimorphida</taxon>
        <taxon>Priapulidae</taxon>
        <taxon>Priapulus</taxon>
    </lineage>
</organism>
<protein>
    <submittedName>
        <fullName evidence="5">Calcium/calmodulin-dependent protein kinase kinase 1-like</fullName>
    </submittedName>
</protein>
<feature type="domain" description="Protein kinase" evidence="3">
    <location>
        <begin position="1"/>
        <end position="299"/>
    </location>
</feature>
<dbReference type="SMART" id="SM00220">
    <property type="entry name" value="S_TKc"/>
    <property type="match status" value="1"/>
</dbReference>
<keyword evidence="1" id="KW-0547">Nucleotide-binding</keyword>
<dbReference type="Gene3D" id="3.30.200.20">
    <property type="entry name" value="Phosphorylase Kinase, domain 1"/>
    <property type="match status" value="1"/>
</dbReference>
<evidence type="ECO:0000256" key="1">
    <source>
        <dbReference type="ARBA" id="ARBA00022741"/>
    </source>
</evidence>
<evidence type="ECO:0000259" key="3">
    <source>
        <dbReference type="PROSITE" id="PS50011"/>
    </source>
</evidence>
<evidence type="ECO:0000313" key="4">
    <source>
        <dbReference type="Proteomes" id="UP000695022"/>
    </source>
</evidence>
<name>A0ABM1EI27_PRICU</name>
<keyword evidence="2" id="KW-0067">ATP-binding</keyword>
<dbReference type="InterPro" id="IPR008271">
    <property type="entry name" value="Ser/Thr_kinase_AS"/>
</dbReference>
<reference evidence="5" key="1">
    <citation type="submission" date="2025-08" db="UniProtKB">
        <authorList>
            <consortium name="RefSeq"/>
        </authorList>
    </citation>
    <scope>IDENTIFICATION</scope>
</reference>